<dbReference type="AlphaFoldDB" id="A0AAD3PA55"/>
<evidence type="ECO:0000313" key="2">
    <source>
        <dbReference type="EMBL" id="GMH01044.1"/>
    </source>
</evidence>
<dbReference type="EMBL" id="BSYO01000002">
    <property type="protein sequence ID" value="GMH01044.1"/>
    <property type="molecule type" value="Genomic_DNA"/>
</dbReference>
<feature type="region of interest" description="Disordered" evidence="1">
    <location>
        <begin position="1"/>
        <end position="37"/>
    </location>
</feature>
<reference evidence="2" key="1">
    <citation type="submission" date="2023-05" db="EMBL/GenBank/DDBJ databases">
        <title>Nepenthes gracilis genome sequencing.</title>
        <authorList>
            <person name="Fukushima K."/>
        </authorList>
    </citation>
    <scope>NUCLEOTIDE SEQUENCE</scope>
    <source>
        <strain evidence="2">SING2019-196</strain>
    </source>
</reference>
<organism evidence="2 3">
    <name type="scientific">Nepenthes gracilis</name>
    <name type="common">Slender pitcher plant</name>
    <dbReference type="NCBI Taxonomy" id="150966"/>
    <lineage>
        <taxon>Eukaryota</taxon>
        <taxon>Viridiplantae</taxon>
        <taxon>Streptophyta</taxon>
        <taxon>Embryophyta</taxon>
        <taxon>Tracheophyta</taxon>
        <taxon>Spermatophyta</taxon>
        <taxon>Magnoliopsida</taxon>
        <taxon>eudicotyledons</taxon>
        <taxon>Gunneridae</taxon>
        <taxon>Pentapetalae</taxon>
        <taxon>Caryophyllales</taxon>
        <taxon>Nepenthaceae</taxon>
        <taxon>Nepenthes</taxon>
    </lineage>
</organism>
<gene>
    <name evidence="2" type="ORF">Nepgr_002883</name>
</gene>
<accession>A0AAD3PA55</accession>
<protein>
    <submittedName>
        <fullName evidence="2">Uncharacterized protein</fullName>
    </submittedName>
</protein>
<keyword evidence="3" id="KW-1185">Reference proteome</keyword>
<sequence>MNPLHHGSTRSFVPNYSSSGSGSLPATSPHPSPLLMDPNTLVLYPDLNSAPVHPNSVRIINTPSPSAYDFSLGGRLSSPSSLEFLNNVLNEKDD</sequence>
<comment type="caution">
    <text evidence="2">The sequence shown here is derived from an EMBL/GenBank/DDBJ whole genome shotgun (WGS) entry which is preliminary data.</text>
</comment>
<evidence type="ECO:0000256" key="1">
    <source>
        <dbReference type="SAM" id="MobiDB-lite"/>
    </source>
</evidence>
<evidence type="ECO:0000313" key="3">
    <source>
        <dbReference type="Proteomes" id="UP001279734"/>
    </source>
</evidence>
<name>A0AAD3PA55_NEPGR</name>
<proteinExistence type="predicted"/>
<dbReference type="Proteomes" id="UP001279734">
    <property type="component" value="Unassembled WGS sequence"/>
</dbReference>